<accession>A0A7E4UUC1</accession>
<proteinExistence type="predicted"/>
<sequence length="94" mass="10651">MDLPKHDRDIERIQHIISDVDSSLSSDRRHSIAISISEAPAYKNAYLISTQENAILPKDFQTEIRGILDVEHLLKHATVLLDADYGNLEILVDE</sequence>
<dbReference type="AlphaFoldDB" id="A0A7E4UUC1"/>
<name>A0A7E4UUC1_PANRE</name>
<protein>
    <submittedName>
        <fullName evidence="2">DUF2326 domain-containing protein</fullName>
    </submittedName>
</protein>
<evidence type="ECO:0000313" key="1">
    <source>
        <dbReference type="Proteomes" id="UP000492821"/>
    </source>
</evidence>
<dbReference type="Proteomes" id="UP000492821">
    <property type="component" value="Unassembled WGS sequence"/>
</dbReference>
<keyword evidence="1" id="KW-1185">Reference proteome</keyword>
<organism evidence="1 2">
    <name type="scientific">Panagrellus redivivus</name>
    <name type="common">Microworm</name>
    <dbReference type="NCBI Taxonomy" id="6233"/>
    <lineage>
        <taxon>Eukaryota</taxon>
        <taxon>Metazoa</taxon>
        <taxon>Ecdysozoa</taxon>
        <taxon>Nematoda</taxon>
        <taxon>Chromadorea</taxon>
        <taxon>Rhabditida</taxon>
        <taxon>Tylenchina</taxon>
        <taxon>Panagrolaimomorpha</taxon>
        <taxon>Panagrolaimoidea</taxon>
        <taxon>Panagrolaimidae</taxon>
        <taxon>Panagrellus</taxon>
    </lineage>
</organism>
<reference evidence="1" key="1">
    <citation type="journal article" date="2013" name="Genetics">
        <title>The draft genome and transcriptome of Panagrellus redivivus are shaped by the harsh demands of a free-living lifestyle.</title>
        <authorList>
            <person name="Srinivasan J."/>
            <person name="Dillman A.R."/>
            <person name="Macchietto M.G."/>
            <person name="Heikkinen L."/>
            <person name="Lakso M."/>
            <person name="Fracchia K.M."/>
            <person name="Antoshechkin I."/>
            <person name="Mortazavi A."/>
            <person name="Wong G."/>
            <person name="Sternberg P.W."/>
        </authorList>
    </citation>
    <scope>NUCLEOTIDE SEQUENCE [LARGE SCALE GENOMIC DNA]</scope>
    <source>
        <strain evidence="1">MT8872</strain>
    </source>
</reference>
<evidence type="ECO:0000313" key="2">
    <source>
        <dbReference type="WBParaSite" id="Pan_g12475.t1"/>
    </source>
</evidence>
<dbReference type="WBParaSite" id="Pan_g12475.t1">
    <property type="protein sequence ID" value="Pan_g12475.t1"/>
    <property type="gene ID" value="Pan_g12475"/>
</dbReference>
<reference evidence="2" key="2">
    <citation type="submission" date="2020-10" db="UniProtKB">
        <authorList>
            <consortium name="WormBaseParasite"/>
        </authorList>
    </citation>
    <scope>IDENTIFICATION</scope>
</reference>